<evidence type="ECO:0000313" key="3">
    <source>
        <dbReference type="EMBL" id="MEN2790827.1"/>
    </source>
</evidence>
<proteinExistence type="predicted"/>
<gene>
    <name evidence="3" type="ORF">ABC974_14395</name>
</gene>
<evidence type="ECO:0000313" key="4">
    <source>
        <dbReference type="Proteomes" id="UP001419910"/>
    </source>
</evidence>
<dbReference type="Proteomes" id="UP001419910">
    <property type="component" value="Unassembled WGS sequence"/>
</dbReference>
<keyword evidence="1" id="KW-0812">Transmembrane</keyword>
<dbReference type="InterPro" id="IPR025403">
    <property type="entry name" value="TgpA-like_C"/>
</dbReference>
<dbReference type="Pfam" id="PF13559">
    <property type="entry name" value="DUF4129"/>
    <property type="match status" value="1"/>
</dbReference>
<organism evidence="3 4">
    <name type="scientific">Sphingomonas oligophenolica</name>
    <dbReference type="NCBI Taxonomy" id="301154"/>
    <lineage>
        <taxon>Bacteria</taxon>
        <taxon>Pseudomonadati</taxon>
        <taxon>Pseudomonadota</taxon>
        <taxon>Alphaproteobacteria</taxon>
        <taxon>Sphingomonadales</taxon>
        <taxon>Sphingomonadaceae</taxon>
        <taxon>Sphingomonas</taxon>
    </lineage>
</organism>
<comment type="caution">
    <text evidence="3">The sequence shown here is derived from an EMBL/GenBank/DDBJ whole genome shotgun (WGS) entry which is preliminary data.</text>
</comment>
<feature type="transmembrane region" description="Helical" evidence="1">
    <location>
        <begin position="79"/>
        <end position="97"/>
    </location>
</feature>
<name>A0ABU9Y4U7_9SPHN</name>
<keyword evidence="1" id="KW-1133">Transmembrane helix</keyword>
<evidence type="ECO:0000256" key="1">
    <source>
        <dbReference type="SAM" id="Phobius"/>
    </source>
</evidence>
<reference evidence="3 4" key="1">
    <citation type="submission" date="2024-05" db="EMBL/GenBank/DDBJ databases">
        <authorList>
            <person name="Liu Q."/>
            <person name="Xin Y.-H."/>
        </authorList>
    </citation>
    <scope>NUCLEOTIDE SEQUENCE [LARGE SCALE GENOMIC DNA]</scope>
    <source>
        <strain evidence="3 4">CGMCC 1.10181</strain>
    </source>
</reference>
<feature type="domain" description="Protein-glutamine gamma-glutamyltransferase-like C-terminal" evidence="2">
    <location>
        <begin position="158"/>
        <end position="223"/>
    </location>
</feature>
<keyword evidence="4" id="KW-1185">Reference proteome</keyword>
<protein>
    <submittedName>
        <fullName evidence="3">DUF4129 domain-containing protein</fullName>
    </submittedName>
</protein>
<accession>A0ABU9Y4U7</accession>
<dbReference type="EMBL" id="JBDIME010000012">
    <property type="protein sequence ID" value="MEN2790827.1"/>
    <property type="molecule type" value="Genomic_DNA"/>
</dbReference>
<sequence>MSGGNTHEAAAAADRFAAAHAALKADSSVQFTMPPAPQPPPPPQWLIDFGHWIGRMLRPIGRFFHWIGSFMPDAPYARIFLWTVLAVAAVLLLWLVYQRLRHGEWRLPRRRTARTAAVETVDEGWVPDAAPVRAWLREADALAEQGRFDEAVHHLLFRSIEDIAKRRPRLVRPALTSRELAAADAIPGPARDLFASIARLVERSLFGGRPVDAGDWASARGAYADFTLPGTWRA</sequence>
<dbReference type="RefSeq" id="WP_343891158.1">
    <property type="nucleotide sequence ID" value="NZ_BAAAEH010000039.1"/>
</dbReference>
<evidence type="ECO:0000259" key="2">
    <source>
        <dbReference type="Pfam" id="PF13559"/>
    </source>
</evidence>
<keyword evidence="1" id="KW-0472">Membrane</keyword>